<feature type="domain" description="Ig-like" evidence="5">
    <location>
        <begin position="787"/>
        <end position="877"/>
    </location>
</feature>
<keyword evidence="7" id="KW-1185">Reference proteome</keyword>
<dbReference type="SMART" id="SM00408">
    <property type="entry name" value="IGc2"/>
    <property type="match status" value="7"/>
</dbReference>
<dbReference type="InterPro" id="IPR036179">
    <property type="entry name" value="Ig-like_dom_sf"/>
</dbReference>
<evidence type="ECO:0000256" key="3">
    <source>
        <dbReference type="ARBA" id="ARBA00023319"/>
    </source>
</evidence>
<dbReference type="FunFam" id="2.60.40.10:FF:000080">
    <property type="entry name" value="Myosin light chain kinase, smooth muscle"/>
    <property type="match status" value="3"/>
</dbReference>
<dbReference type="Gene3D" id="2.60.40.10">
    <property type="entry name" value="Immunoglobulins"/>
    <property type="match status" value="7"/>
</dbReference>
<proteinExistence type="inferred from homology"/>
<evidence type="ECO:0000313" key="7">
    <source>
        <dbReference type="Proteomes" id="UP000276133"/>
    </source>
</evidence>
<comment type="similarity">
    <text evidence="1">Belongs to the protein kinase superfamily. CAMK Ser/Thr protein kinase family.</text>
</comment>
<dbReference type="AlphaFoldDB" id="A0A3M7RFI7"/>
<feature type="domain" description="Ig-like" evidence="5">
    <location>
        <begin position="130"/>
        <end position="220"/>
    </location>
</feature>
<dbReference type="CDD" id="cd00096">
    <property type="entry name" value="Ig"/>
    <property type="match status" value="1"/>
</dbReference>
<dbReference type="Proteomes" id="UP000276133">
    <property type="component" value="Unassembled WGS sequence"/>
</dbReference>
<dbReference type="SMART" id="SM00409">
    <property type="entry name" value="IG"/>
    <property type="match status" value="7"/>
</dbReference>
<feature type="domain" description="Ig-like" evidence="5">
    <location>
        <begin position="261"/>
        <end position="352"/>
    </location>
</feature>
<dbReference type="PANTHER" id="PTHR13817:SF166">
    <property type="entry name" value="NEURONAL IGCAM-RELATED"/>
    <property type="match status" value="1"/>
</dbReference>
<sequence>MYENNDMSVTQCFKDFETNLIHWLKDGNSLPTSLRFSTNYVVPTGLATLTVTGALQIDCGNYTAVAENPAGKAYTTSQVFIKESSGVDTSAISNPDAFKYLNRPQTHGKYESAEDSQTDDDVPLNRAKPPRVIHHLQNIRQLEGEPVTMACKIDGFPKPTLTWLRDGQPLAASTRFTTTYDLNTGVARLKISDSILNDSATYTVVGENKAGSDRTNGRLEIEKESGVDNKPIVDPNAFAYLNKPQSAPAANVDENGEAFSPARVLLPLSNIHSIEGKAVRLACQVDGNPKPSVIWYKNGIALPASTRLNPTYDFKTRVVSLKIDEAQTNDSGVYQVFVENDYGNDRTESRLLVDISPGIDQSPIVDPGAFKYLNASKPSERPQSTDQDGNKYSPPKVIVPLKDIRVNHGQPATFLSKIVGYPIPSITWLLNNKPLSESSRYTSAYDHTTGLASFKISGTQTNDLGTYTAIAENCVGRDSTTASLHLNQVSLVDTQPIVSPDAFRYLEKAPVGKNEPDEMPGQLKPPKFVVPLKNVSVEEGECATLLAKIDAYPYPSIQWFRNGISLPASTRTLPNYDFNTGLVSLRISDVQLADFGNYTALAQNKIGQDQTQCCLLVKELPGVDSSSMVSPEAFRYLEKPRGQARPLEQSVAYIPPKFIVPLSNVSLQEGQTIYLAGKVHGYPKPKITWFKDGTPVPASTRVTIDFDFSTGVVSLRISDAQMNDIGIFIALAENEAGSDQTQCEVTIQSMPNIDSTPMVNPEAFKYLEQPSYARPKSVDELDELSPPKVIVPLSNVKLQEGQTVILACKIEGYPRPKLTWFKNGLTLPAANRYTTDYDLSTNIATLKIDQALLIDLGDYLVLAENAAGRDQTHCTVFIQQSPNVDSTPMVDPEAFKYLEQAPLRKPSLEDVEDICPPVVIIPLQDIKLTEGEPL</sequence>
<feature type="region of interest" description="Disordered" evidence="4">
    <location>
        <begin position="372"/>
        <end position="393"/>
    </location>
</feature>
<dbReference type="InterPro" id="IPR013098">
    <property type="entry name" value="Ig_I-set"/>
</dbReference>
<dbReference type="InterPro" id="IPR007110">
    <property type="entry name" value="Ig-like_dom"/>
</dbReference>
<reference evidence="6 7" key="1">
    <citation type="journal article" date="2018" name="Sci. Rep.">
        <title>Genomic signatures of local adaptation to the degree of environmental predictability in rotifers.</title>
        <authorList>
            <person name="Franch-Gras L."/>
            <person name="Hahn C."/>
            <person name="Garcia-Roger E.M."/>
            <person name="Carmona M.J."/>
            <person name="Serra M."/>
            <person name="Gomez A."/>
        </authorList>
    </citation>
    <scope>NUCLEOTIDE SEQUENCE [LARGE SCALE GENOMIC DNA]</scope>
    <source>
        <strain evidence="6">HYR1</strain>
    </source>
</reference>
<dbReference type="Pfam" id="PF07679">
    <property type="entry name" value="I-set"/>
    <property type="match status" value="7"/>
</dbReference>
<organism evidence="6 7">
    <name type="scientific">Brachionus plicatilis</name>
    <name type="common">Marine rotifer</name>
    <name type="synonym">Brachionus muelleri</name>
    <dbReference type="NCBI Taxonomy" id="10195"/>
    <lineage>
        <taxon>Eukaryota</taxon>
        <taxon>Metazoa</taxon>
        <taxon>Spiralia</taxon>
        <taxon>Gnathifera</taxon>
        <taxon>Rotifera</taxon>
        <taxon>Eurotatoria</taxon>
        <taxon>Monogononta</taxon>
        <taxon>Pseudotrocha</taxon>
        <taxon>Ploima</taxon>
        <taxon>Brachionidae</taxon>
        <taxon>Brachionus</taxon>
    </lineage>
</organism>
<protein>
    <submittedName>
        <fullName evidence="6">Titin isoform X1</fullName>
    </submittedName>
</protein>
<evidence type="ECO:0000313" key="6">
    <source>
        <dbReference type="EMBL" id="RNA22005.1"/>
    </source>
</evidence>
<dbReference type="InterPro" id="IPR003598">
    <property type="entry name" value="Ig_sub2"/>
</dbReference>
<dbReference type="InterPro" id="IPR050964">
    <property type="entry name" value="Striated_Muscle_Regulatory"/>
</dbReference>
<feature type="domain" description="Ig-like" evidence="5">
    <location>
        <begin position="526"/>
        <end position="604"/>
    </location>
</feature>
<keyword evidence="3" id="KW-0393">Immunoglobulin domain</keyword>
<dbReference type="OrthoDB" id="5985519at2759"/>
<dbReference type="FunFam" id="2.60.40.10:FF:000107">
    <property type="entry name" value="Myosin, light chain kinase a"/>
    <property type="match status" value="3"/>
</dbReference>
<evidence type="ECO:0000256" key="1">
    <source>
        <dbReference type="ARBA" id="ARBA00006692"/>
    </source>
</evidence>
<dbReference type="InterPro" id="IPR013783">
    <property type="entry name" value="Ig-like_fold"/>
</dbReference>
<dbReference type="InterPro" id="IPR003599">
    <property type="entry name" value="Ig_sub"/>
</dbReference>
<dbReference type="EMBL" id="REGN01003552">
    <property type="protein sequence ID" value="RNA22005.1"/>
    <property type="molecule type" value="Genomic_DNA"/>
</dbReference>
<keyword evidence="2" id="KW-0677">Repeat</keyword>
<dbReference type="PROSITE" id="PS50835">
    <property type="entry name" value="IG_LIKE"/>
    <property type="match status" value="6"/>
</dbReference>
<feature type="domain" description="Ig-like" evidence="5">
    <location>
        <begin position="395"/>
        <end position="487"/>
    </location>
</feature>
<gene>
    <name evidence="6" type="ORF">BpHYR1_020075</name>
</gene>
<feature type="domain" description="Ig-like" evidence="5">
    <location>
        <begin position="656"/>
        <end position="746"/>
    </location>
</feature>
<dbReference type="STRING" id="10195.A0A3M7RFI7"/>
<evidence type="ECO:0000256" key="4">
    <source>
        <dbReference type="SAM" id="MobiDB-lite"/>
    </source>
</evidence>
<dbReference type="PANTHER" id="PTHR13817">
    <property type="entry name" value="TITIN"/>
    <property type="match status" value="1"/>
</dbReference>
<evidence type="ECO:0000256" key="2">
    <source>
        <dbReference type="ARBA" id="ARBA00022737"/>
    </source>
</evidence>
<dbReference type="SUPFAM" id="SSF48726">
    <property type="entry name" value="Immunoglobulin"/>
    <property type="match status" value="7"/>
</dbReference>
<comment type="caution">
    <text evidence="6">The sequence shown here is derived from an EMBL/GenBank/DDBJ whole genome shotgun (WGS) entry which is preliminary data.</text>
</comment>
<evidence type="ECO:0000259" key="5">
    <source>
        <dbReference type="PROSITE" id="PS50835"/>
    </source>
</evidence>
<name>A0A3M7RFI7_BRAPC</name>
<accession>A0A3M7RFI7</accession>